<name>A0A2I1D8A0_ASPC2</name>
<dbReference type="Proteomes" id="UP000234254">
    <property type="component" value="Unassembled WGS sequence"/>
</dbReference>
<keyword evidence="1" id="KW-0472">Membrane</keyword>
<evidence type="ECO:0000313" key="2">
    <source>
        <dbReference type="EMBL" id="PKY06100.1"/>
    </source>
</evidence>
<reference evidence="2" key="1">
    <citation type="submission" date="2016-12" db="EMBL/GenBank/DDBJ databases">
        <title>The genomes of Aspergillus section Nigri reveals drivers in fungal speciation.</title>
        <authorList>
            <consortium name="DOE Joint Genome Institute"/>
            <person name="Vesth T.C."/>
            <person name="Nybo J."/>
            <person name="Theobald S."/>
            <person name="Brandl J."/>
            <person name="Frisvad J.C."/>
            <person name="Nielsen K.F."/>
            <person name="Lyhne E.K."/>
            <person name="Kogle M.E."/>
            <person name="Kuo A."/>
            <person name="Riley R."/>
            <person name="Clum A."/>
            <person name="Nolan M."/>
            <person name="Lipzen A."/>
            <person name="Salamov A."/>
            <person name="Henrissat B."/>
            <person name="Wiebenga A."/>
            <person name="De vries R.P."/>
            <person name="Grigoriev I.V."/>
            <person name="Mortensen U.H."/>
            <person name="Andersen M.R."/>
            <person name="Baker S.E."/>
        </authorList>
    </citation>
    <scope>NUCLEOTIDE SEQUENCE</scope>
    <source>
        <strain evidence="2">IBT 28561</strain>
    </source>
</reference>
<dbReference type="AlphaFoldDB" id="A0A2I1D8A0"/>
<dbReference type="GeneID" id="36540234"/>
<accession>A0A2I1D8A0</accession>
<feature type="transmembrane region" description="Helical" evidence="1">
    <location>
        <begin position="12"/>
        <end position="29"/>
    </location>
</feature>
<keyword evidence="1" id="KW-0812">Transmembrane</keyword>
<dbReference type="EMBL" id="MSFM01000004">
    <property type="protein sequence ID" value="PKY06100.1"/>
    <property type="molecule type" value="Genomic_DNA"/>
</dbReference>
<evidence type="ECO:0000313" key="3">
    <source>
        <dbReference type="Proteomes" id="UP000234254"/>
    </source>
</evidence>
<dbReference type="RefSeq" id="XP_024694694.1">
    <property type="nucleotide sequence ID" value="XM_024832712.1"/>
</dbReference>
<organism evidence="2 3">
    <name type="scientific">Aspergillus campestris (strain IBT 28561)</name>
    <dbReference type="NCBI Taxonomy" id="1392248"/>
    <lineage>
        <taxon>Eukaryota</taxon>
        <taxon>Fungi</taxon>
        <taxon>Dikarya</taxon>
        <taxon>Ascomycota</taxon>
        <taxon>Pezizomycotina</taxon>
        <taxon>Eurotiomycetes</taxon>
        <taxon>Eurotiomycetidae</taxon>
        <taxon>Eurotiales</taxon>
        <taxon>Aspergillaceae</taxon>
        <taxon>Aspergillus</taxon>
        <taxon>Aspergillus subgen. Circumdati</taxon>
    </lineage>
</organism>
<dbReference type="VEuPathDB" id="FungiDB:P168DRAFT_134783"/>
<evidence type="ECO:0000256" key="1">
    <source>
        <dbReference type="SAM" id="Phobius"/>
    </source>
</evidence>
<sequence length="181" mass="20286">MSTGLVESMWHWFRIGTPTASLPLSLLVYRPSRIIRARVVHDLAIQLPFQPSRAGLLGNSEEVNHSAEDCVKCTAVSSLKPIQNAFHLRVCRLCGDLSVLRVAVASDGAFPAQQHGWSLPRSWSVPVYPSSADTVANALCNRCHGCMPTPKEVLLRWHGADMRRWLQEGRDPLYAFKDRLW</sequence>
<keyword evidence="1" id="KW-1133">Transmembrane helix</keyword>
<keyword evidence="3" id="KW-1185">Reference proteome</keyword>
<proteinExistence type="predicted"/>
<protein>
    <submittedName>
        <fullName evidence="2">Uncharacterized protein</fullName>
    </submittedName>
</protein>
<gene>
    <name evidence="2" type="ORF">P168DRAFT_134783</name>
</gene>
<comment type="caution">
    <text evidence="2">The sequence shown here is derived from an EMBL/GenBank/DDBJ whole genome shotgun (WGS) entry which is preliminary data.</text>
</comment>